<dbReference type="CDD" id="cd19769">
    <property type="entry name" value="Bbox2_TRIM16-like"/>
    <property type="match status" value="1"/>
</dbReference>
<dbReference type="SUPFAM" id="SSF57845">
    <property type="entry name" value="B-box zinc-binding domain"/>
    <property type="match status" value="1"/>
</dbReference>
<evidence type="ECO:0000313" key="5">
    <source>
        <dbReference type="EMBL" id="MED6262510.1"/>
    </source>
</evidence>
<evidence type="ECO:0000259" key="4">
    <source>
        <dbReference type="PROSITE" id="PS50853"/>
    </source>
</evidence>
<dbReference type="SUPFAM" id="SSF49265">
    <property type="entry name" value="Fibronectin type III"/>
    <property type="match status" value="1"/>
</dbReference>
<accession>A0ABU7CLA2</accession>
<dbReference type="Gene3D" id="3.30.160.60">
    <property type="entry name" value="Classic Zinc Finger"/>
    <property type="match status" value="1"/>
</dbReference>
<keyword evidence="3" id="KW-0862">Zinc</keyword>
<evidence type="ECO:0000256" key="2">
    <source>
        <dbReference type="ARBA" id="ARBA00022771"/>
    </source>
</evidence>
<dbReference type="PANTHER" id="PTHR25465:SF14">
    <property type="entry name" value="E3 UBIQUITIN-PROTEIN LIGASE TRIM65"/>
    <property type="match status" value="1"/>
</dbReference>
<dbReference type="InterPro" id="IPR000315">
    <property type="entry name" value="Znf_B-box"/>
</dbReference>
<dbReference type="InterPro" id="IPR003961">
    <property type="entry name" value="FN3_dom"/>
</dbReference>
<dbReference type="InterPro" id="IPR051051">
    <property type="entry name" value="E3_ubiq-ligase_TRIM/RNF"/>
</dbReference>
<dbReference type="SMART" id="SM00060">
    <property type="entry name" value="FN3"/>
    <property type="match status" value="1"/>
</dbReference>
<dbReference type="EMBL" id="JAHUTI010092931">
    <property type="protein sequence ID" value="MED6262510.1"/>
    <property type="molecule type" value="Genomic_DNA"/>
</dbReference>
<dbReference type="Pfam" id="PF00643">
    <property type="entry name" value="zf-B_box"/>
    <property type="match status" value="1"/>
</dbReference>
<feature type="non-terminal residue" evidence="5">
    <location>
        <position position="389"/>
    </location>
</feature>
<dbReference type="Gene3D" id="2.60.40.10">
    <property type="entry name" value="Immunoglobulins"/>
    <property type="match status" value="1"/>
</dbReference>
<dbReference type="PROSITE" id="PS50853">
    <property type="entry name" value="FN3"/>
    <property type="match status" value="1"/>
</dbReference>
<evidence type="ECO:0000313" key="6">
    <source>
        <dbReference type="Proteomes" id="UP001345963"/>
    </source>
</evidence>
<sequence>MSQHIIMCSYERDFRLKKLKSDASGSLSAKSEHSIEHPLAFKGKRSGNPDCDYSLYETESDWSKDIPLHFSNKTSEKPDCDFSLYETESALSKEIPLHFSDKKEISLGIPKHWRKPGTVSSATYAIKSKVRNPPPAAYHVVKTDHRAPHDIIHSVKRDYPEIAESICSSDTSDFSSLISQDSQSSSDTVSQNDCQGDLMCDICNQNAAEKICQTCNNFFCVPHALQHGTMLQKHILKDTGNEVQDRCCLHQMSKDYYCLNDQMHICSICVEGNHKRHDIVLQKARRQVHVGEDFGEHDAVVPPPGEIKFLKVKPTSVVLTWGHPQELNVTKKFKVKWSTLTEAQGSLVIQDLNKVEINNLQQGEQYFFSVATEDENGNLSKWVKARVST</sequence>
<protein>
    <recommendedName>
        <fullName evidence="4">Fibronectin type-III domain-containing protein</fullName>
    </recommendedName>
</protein>
<dbReference type="InterPro" id="IPR013783">
    <property type="entry name" value="Ig-like_fold"/>
</dbReference>
<dbReference type="PANTHER" id="PTHR25465">
    <property type="entry name" value="B-BOX DOMAIN CONTAINING"/>
    <property type="match status" value="1"/>
</dbReference>
<feature type="domain" description="Fibronectin type-III" evidence="4">
    <location>
        <begin position="303"/>
        <end position="389"/>
    </location>
</feature>
<dbReference type="CDD" id="cd00063">
    <property type="entry name" value="FN3"/>
    <property type="match status" value="1"/>
</dbReference>
<evidence type="ECO:0000256" key="3">
    <source>
        <dbReference type="ARBA" id="ARBA00022833"/>
    </source>
</evidence>
<keyword evidence="6" id="KW-1185">Reference proteome</keyword>
<dbReference type="Proteomes" id="UP001345963">
    <property type="component" value="Unassembled WGS sequence"/>
</dbReference>
<keyword evidence="1" id="KW-0479">Metal-binding</keyword>
<proteinExistence type="predicted"/>
<dbReference type="Pfam" id="PF00041">
    <property type="entry name" value="fn3"/>
    <property type="match status" value="1"/>
</dbReference>
<organism evidence="5 6">
    <name type="scientific">Ataeniobius toweri</name>
    <dbReference type="NCBI Taxonomy" id="208326"/>
    <lineage>
        <taxon>Eukaryota</taxon>
        <taxon>Metazoa</taxon>
        <taxon>Chordata</taxon>
        <taxon>Craniata</taxon>
        <taxon>Vertebrata</taxon>
        <taxon>Euteleostomi</taxon>
        <taxon>Actinopterygii</taxon>
        <taxon>Neopterygii</taxon>
        <taxon>Teleostei</taxon>
        <taxon>Neoteleostei</taxon>
        <taxon>Acanthomorphata</taxon>
        <taxon>Ovalentaria</taxon>
        <taxon>Atherinomorphae</taxon>
        <taxon>Cyprinodontiformes</taxon>
        <taxon>Goodeidae</taxon>
        <taxon>Ataeniobius</taxon>
    </lineage>
</organism>
<reference evidence="5 6" key="1">
    <citation type="submission" date="2021-07" db="EMBL/GenBank/DDBJ databases">
        <authorList>
            <person name="Palmer J.M."/>
        </authorList>
    </citation>
    <scope>NUCLEOTIDE SEQUENCE [LARGE SCALE GENOMIC DNA]</scope>
    <source>
        <strain evidence="5 6">AT_MEX2019</strain>
        <tissue evidence="5">Muscle</tissue>
    </source>
</reference>
<gene>
    <name evidence="5" type="ORF">ATANTOWER_020753</name>
</gene>
<comment type="caution">
    <text evidence="5">The sequence shown here is derived from an EMBL/GenBank/DDBJ whole genome shotgun (WGS) entry which is preliminary data.</text>
</comment>
<keyword evidence="2" id="KW-0863">Zinc-finger</keyword>
<dbReference type="InterPro" id="IPR036116">
    <property type="entry name" value="FN3_sf"/>
</dbReference>
<name>A0ABU7CLA2_9TELE</name>
<evidence type="ECO:0000256" key="1">
    <source>
        <dbReference type="ARBA" id="ARBA00022723"/>
    </source>
</evidence>